<feature type="binding site" evidence="6">
    <location>
        <begin position="226"/>
        <end position="227"/>
    </location>
    <ligand>
        <name>S-adenosyl-L-methionine</name>
        <dbReference type="ChEBI" id="CHEBI:59789"/>
    </ligand>
</feature>
<evidence type="ECO:0000256" key="6">
    <source>
        <dbReference type="PIRSR" id="PIRSR000410-1"/>
    </source>
</evidence>
<dbReference type="InterPro" id="IPR036804">
    <property type="entry name" value="CheR_N_sf"/>
</dbReference>
<dbReference type="InterPro" id="IPR022642">
    <property type="entry name" value="CheR_C"/>
</dbReference>
<reference evidence="8 9" key="1">
    <citation type="submission" date="2019-01" db="EMBL/GenBank/DDBJ databases">
        <authorList>
            <person name="Chen W.-M."/>
        </authorList>
    </citation>
    <scope>NUCLEOTIDE SEQUENCE [LARGE SCALE GENOMIC DNA]</scope>
    <source>
        <strain evidence="8 9">HPM-16</strain>
    </source>
</reference>
<dbReference type="PIRSF" id="PIRSF000410">
    <property type="entry name" value="CheR"/>
    <property type="match status" value="1"/>
</dbReference>
<evidence type="ECO:0000256" key="4">
    <source>
        <dbReference type="ARBA" id="ARBA00022691"/>
    </source>
</evidence>
<dbReference type="PRINTS" id="PR00996">
    <property type="entry name" value="CHERMTFRASE"/>
</dbReference>
<dbReference type="SUPFAM" id="SSF47757">
    <property type="entry name" value="Chemotaxis receptor methyltransferase CheR, N-terminal domain"/>
    <property type="match status" value="1"/>
</dbReference>
<dbReference type="Proteomes" id="UP000282818">
    <property type="component" value="Unassembled WGS sequence"/>
</dbReference>
<dbReference type="Pfam" id="PF03705">
    <property type="entry name" value="CheR_N"/>
    <property type="match status" value="1"/>
</dbReference>
<comment type="caution">
    <text evidence="8">The sequence shown here is derived from an EMBL/GenBank/DDBJ whole genome shotgun (WGS) entry which is preliminary data.</text>
</comment>
<gene>
    <name evidence="8" type="ORF">EOE65_13555</name>
</gene>
<feature type="binding site" evidence="6">
    <location>
        <position position="83"/>
    </location>
    <ligand>
        <name>S-adenosyl-L-methionine</name>
        <dbReference type="ChEBI" id="CHEBI:59789"/>
    </ligand>
</feature>
<dbReference type="CDD" id="cd02440">
    <property type="entry name" value="AdoMet_MTases"/>
    <property type="match status" value="1"/>
</dbReference>
<dbReference type="Pfam" id="PF01739">
    <property type="entry name" value="CheR"/>
    <property type="match status" value="1"/>
</dbReference>
<organism evidence="8 9">
    <name type="scientific">Neptunomonas marina</name>
    <dbReference type="NCBI Taxonomy" id="1815562"/>
    <lineage>
        <taxon>Bacteria</taxon>
        <taxon>Pseudomonadati</taxon>
        <taxon>Pseudomonadota</taxon>
        <taxon>Gammaproteobacteria</taxon>
        <taxon>Oceanospirillales</taxon>
        <taxon>Oceanospirillaceae</taxon>
        <taxon>Neptunomonas</taxon>
    </lineage>
</organism>
<evidence type="ECO:0000313" key="8">
    <source>
        <dbReference type="EMBL" id="RVU30072.1"/>
    </source>
</evidence>
<dbReference type="SUPFAM" id="SSF53335">
    <property type="entry name" value="S-adenosyl-L-methionine-dependent methyltransferases"/>
    <property type="match status" value="1"/>
</dbReference>
<dbReference type="InterPro" id="IPR029063">
    <property type="entry name" value="SAM-dependent_MTases_sf"/>
</dbReference>
<feature type="domain" description="CheR-type methyltransferase" evidence="7">
    <location>
        <begin position="8"/>
        <end position="281"/>
    </location>
</feature>
<dbReference type="AlphaFoldDB" id="A0A437Q6D0"/>
<dbReference type="EMBL" id="SACQ01000006">
    <property type="protein sequence ID" value="RVU30072.1"/>
    <property type="molecule type" value="Genomic_DNA"/>
</dbReference>
<dbReference type="RefSeq" id="WP_127694857.1">
    <property type="nucleotide sequence ID" value="NZ_SACQ01000006.1"/>
</dbReference>
<evidence type="ECO:0000256" key="5">
    <source>
        <dbReference type="PIRNR" id="PIRNR000410"/>
    </source>
</evidence>
<dbReference type="PANTHER" id="PTHR24422:SF19">
    <property type="entry name" value="CHEMOTAXIS PROTEIN METHYLTRANSFERASE"/>
    <property type="match status" value="1"/>
</dbReference>
<comment type="function">
    <text evidence="5">Methylation of the membrane-bound methyl-accepting chemotaxis proteins (MCP) to form gamma-glutamyl methyl ester residues in MCP.</text>
</comment>
<dbReference type="InterPro" id="IPR000780">
    <property type="entry name" value="CheR_MeTrfase"/>
</dbReference>
<name>A0A437Q6D0_9GAMM</name>
<feature type="binding site" evidence="6">
    <location>
        <position position="151"/>
    </location>
    <ligand>
        <name>S-adenosyl-L-methionine</name>
        <dbReference type="ChEBI" id="CHEBI:59789"/>
    </ligand>
</feature>
<accession>A0A437Q6D0</accession>
<dbReference type="PROSITE" id="PS50123">
    <property type="entry name" value="CHER"/>
    <property type="match status" value="1"/>
</dbReference>
<keyword evidence="2 5" id="KW-0489">Methyltransferase</keyword>
<evidence type="ECO:0000313" key="9">
    <source>
        <dbReference type="Proteomes" id="UP000282818"/>
    </source>
</evidence>
<feature type="binding site" evidence="6">
    <location>
        <position position="85"/>
    </location>
    <ligand>
        <name>S-adenosyl-L-methionine</name>
        <dbReference type="ChEBI" id="CHEBI:59789"/>
    </ligand>
</feature>
<dbReference type="GO" id="GO:0008983">
    <property type="term" value="F:protein-glutamate O-methyltransferase activity"/>
    <property type="evidence" value="ECO:0007669"/>
    <property type="project" value="UniProtKB-EC"/>
</dbReference>
<protein>
    <recommendedName>
        <fullName evidence="5">Chemotaxis protein methyltransferase</fullName>
        <ecNumber evidence="5">2.1.1.80</ecNumber>
    </recommendedName>
</protein>
<dbReference type="Gene3D" id="3.40.50.150">
    <property type="entry name" value="Vaccinia Virus protein VP39"/>
    <property type="match status" value="1"/>
</dbReference>
<feature type="binding site" evidence="6">
    <location>
        <position position="89"/>
    </location>
    <ligand>
        <name>S-adenosyl-L-methionine</name>
        <dbReference type="ChEBI" id="CHEBI:59789"/>
    </ligand>
</feature>
<evidence type="ECO:0000256" key="2">
    <source>
        <dbReference type="ARBA" id="ARBA00022603"/>
    </source>
</evidence>
<sequence>MAVTSPQATEREFIFTQKDFERVRKELYAHAGITLSDHKKDMTYNRLVRRLRELGLNSFDEYFAYLTQHDDEFGMFINALTTNLTSFFRENHHFEYLQREIIASAEVAASRRLRIWSAGCSMGEEPYSIAISCMSAPVETQHWDIQILATDIDTKVLQTGANGIYGIERIESIPAQLKRRFFRRGKGAQEGNVKVAPELQQLITFKQLNLMEALPFKGPLDVIFCRNVMIYFDKETQQMLLDKFAEVLKPGGILFVGHSESPFRLTDRFKLIGQTVYRKVY</sequence>
<evidence type="ECO:0000256" key="3">
    <source>
        <dbReference type="ARBA" id="ARBA00022679"/>
    </source>
</evidence>
<dbReference type="SMART" id="SM00138">
    <property type="entry name" value="MeTrc"/>
    <property type="match status" value="1"/>
</dbReference>
<dbReference type="InterPro" id="IPR050903">
    <property type="entry name" value="Bact_Chemotaxis_MeTrfase"/>
</dbReference>
<dbReference type="InterPro" id="IPR026024">
    <property type="entry name" value="Chemotaxis_MeTrfase_CheR"/>
</dbReference>
<dbReference type="GO" id="GO:0032259">
    <property type="term" value="P:methylation"/>
    <property type="evidence" value="ECO:0007669"/>
    <property type="project" value="UniProtKB-KW"/>
</dbReference>
<feature type="binding site" evidence="6">
    <location>
        <begin position="209"/>
        <end position="210"/>
    </location>
    <ligand>
        <name>S-adenosyl-L-methionine</name>
        <dbReference type="ChEBI" id="CHEBI:59789"/>
    </ligand>
</feature>
<keyword evidence="3 5" id="KW-0808">Transferase</keyword>
<proteinExistence type="predicted"/>
<evidence type="ECO:0000256" key="1">
    <source>
        <dbReference type="ARBA" id="ARBA00001541"/>
    </source>
</evidence>
<feature type="binding site" evidence="6">
    <location>
        <position position="125"/>
    </location>
    <ligand>
        <name>S-adenosyl-L-methionine</name>
        <dbReference type="ChEBI" id="CHEBI:59789"/>
    </ligand>
</feature>
<dbReference type="InterPro" id="IPR022641">
    <property type="entry name" value="CheR_N"/>
</dbReference>
<keyword evidence="9" id="KW-1185">Reference proteome</keyword>
<keyword evidence="4 5" id="KW-0949">S-adenosyl-L-methionine</keyword>
<dbReference type="Gene3D" id="1.10.155.10">
    <property type="entry name" value="Chemotaxis receptor methyltransferase CheR, N-terminal domain"/>
    <property type="match status" value="1"/>
</dbReference>
<dbReference type="PANTHER" id="PTHR24422">
    <property type="entry name" value="CHEMOTAXIS PROTEIN METHYLTRANSFERASE"/>
    <property type="match status" value="1"/>
</dbReference>
<evidence type="ECO:0000259" key="7">
    <source>
        <dbReference type="PROSITE" id="PS50123"/>
    </source>
</evidence>
<comment type="catalytic activity">
    <reaction evidence="1 5">
        <text>L-glutamyl-[protein] + S-adenosyl-L-methionine = [protein]-L-glutamate 5-O-methyl ester + S-adenosyl-L-homocysteine</text>
        <dbReference type="Rhea" id="RHEA:24452"/>
        <dbReference type="Rhea" id="RHEA-COMP:10208"/>
        <dbReference type="Rhea" id="RHEA-COMP:10311"/>
        <dbReference type="ChEBI" id="CHEBI:29973"/>
        <dbReference type="ChEBI" id="CHEBI:57856"/>
        <dbReference type="ChEBI" id="CHEBI:59789"/>
        <dbReference type="ChEBI" id="CHEBI:82795"/>
        <dbReference type="EC" id="2.1.1.80"/>
    </reaction>
</comment>
<dbReference type="EC" id="2.1.1.80" evidence="5"/>